<dbReference type="OrthoDB" id="1099258at2"/>
<accession>A0A1M5HDF0</accession>
<evidence type="ECO:0000256" key="1">
    <source>
        <dbReference type="SAM" id="SignalP"/>
    </source>
</evidence>
<dbReference type="AlphaFoldDB" id="A0A1M5HDF0"/>
<proteinExistence type="predicted"/>
<feature type="chain" id="PRO_5013019542" description="Beta-lactamase-inhibitor-like, PepSY-like" evidence="1">
    <location>
        <begin position="24"/>
        <end position="108"/>
    </location>
</feature>
<dbReference type="Proteomes" id="UP000183945">
    <property type="component" value="Unassembled WGS sequence"/>
</dbReference>
<dbReference type="RefSeq" id="WP_072879332.1">
    <property type="nucleotide sequence ID" value="NZ_FQVT01000005.1"/>
</dbReference>
<evidence type="ECO:0000313" key="2">
    <source>
        <dbReference type="EMBL" id="SHG13985.1"/>
    </source>
</evidence>
<dbReference type="SUPFAM" id="SSF160574">
    <property type="entry name" value="BT0923-like"/>
    <property type="match status" value="1"/>
</dbReference>
<sequence length="108" mass="12180">MKRLGITLVAAAGMFLFSQNVQAQVEEIEEMESTEEISQEQEYKEVDVLALPQAVKDAVMTDMTGATTEKAWVKEEEGTTTYKLSLVVEGEKKEAFIDEEGNWIEEEK</sequence>
<gene>
    <name evidence="2" type="ORF">SAMN05444483_105104</name>
</gene>
<evidence type="ECO:0008006" key="4">
    <source>
        <dbReference type="Google" id="ProtNLM"/>
    </source>
</evidence>
<protein>
    <recommendedName>
        <fullName evidence="4">Beta-lactamase-inhibitor-like, PepSY-like</fullName>
    </recommendedName>
</protein>
<name>A0A1M5HDF0_SALEC</name>
<reference evidence="3" key="1">
    <citation type="submission" date="2016-11" db="EMBL/GenBank/DDBJ databases">
        <authorList>
            <person name="Varghese N."/>
            <person name="Submissions S."/>
        </authorList>
    </citation>
    <scope>NUCLEOTIDE SEQUENCE [LARGE SCALE GENOMIC DNA]</scope>
    <source>
        <strain evidence="3">DSM 24579</strain>
    </source>
</reference>
<dbReference type="STRING" id="1073325.SAMN05444483_105104"/>
<evidence type="ECO:0000313" key="3">
    <source>
        <dbReference type="Proteomes" id="UP000183945"/>
    </source>
</evidence>
<dbReference type="EMBL" id="FQVT01000005">
    <property type="protein sequence ID" value="SHG13985.1"/>
    <property type="molecule type" value="Genomic_DNA"/>
</dbReference>
<keyword evidence="3" id="KW-1185">Reference proteome</keyword>
<keyword evidence="1" id="KW-0732">Signal</keyword>
<organism evidence="2 3">
    <name type="scientific">Salegentibacter echinorum</name>
    <dbReference type="NCBI Taxonomy" id="1073325"/>
    <lineage>
        <taxon>Bacteria</taxon>
        <taxon>Pseudomonadati</taxon>
        <taxon>Bacteroidota</taxon>
        <taxon>Flavobacteriia</taxon>
        <taxon>Flavobacteriales</taxon>
        <taxon>Flavobacteriaceae</taxon>
        <taxon>Salegentibacter</taxon>
    </lineage>
</organism>
<feature type="signal peptide" evidence="1">
    <location>
        <begin position="1"/>
        <end position="23"/>
    </location>
</feature>